<dbReference type="RefSeq" id="WP_218125687.1">
    <property type="nucleotide sequence ID" value="NZ_FNOP01000001.1"/>
</dbReference>
<feature type="transmembrane region" description="Helical" evidence="5">
    <location>
        <begin position="167"/>
        <end position="185"/>
    </location>
</feature>
<keyword evidence="3 5" id="KW-1133">Transmembrane helix</keyword>
<feature type="transmembrane region" description="Helical" evidence="5">
    <location>
        <begin position="42"/>
        <end position="63"/>
    </location>
</feature>
<gene>
    <name evidence="6" type="ORF">SAMN05216495_10111</name>
</gene>
<dbReference type="Gene3D" id="1.20.1530.20">
    <property type="match status" value="1"/>
</dbReference>
<evidence type="ECO:0000256" key="3">
    <source>
        <dbReference type="ARBA" id="ARBA00022989"/>
    </source>
</evidence>
<keyword evidence="2 5" id="KW-0812">Transmembrane</keyword>
<dbReference type="InterPro" id="IPR038770">
    <property type="entry name" value="Na+/solute_symporter_sf"/>
</dbReference>
<comment type="subcellular location">
    <subcellularLocation>
        <location evidence="1">Membrane</location>
        <topology evidence="1">Multi-pass membrane protein</topology>
    </subcellularLocation>
</comment>
<feature type="transmembrane region" description="Helical" evidence="5">
    <location>
        <begin position="75"/>
        <end position="97"/>
    </location>
</feature>
<dbReference type="Proteomes" id="UP000182379">
    <property type="component" value="Unassembled WGS sequence"/>
</dbReference>
<proteinExistence type="predicted"/>
<dbReference type="EMBL" id="FNOP01000001">
    <property type="protein sequence ID" value="SDW35206.1"/>
    <property type="molecule type" value="Genomic_DNA"/>
</dbReference>
<keyword evidence="4 5" id="KW-0472">Membrane</keyword>
<dbReference type="AlphaFoldDB" id="A0A1H2SU70"/>
<dbReference type="GO" id="GO:0016020">
    <property type="term" value="C:membrane"/>
    <property type="evidence" value="ECO:0007669"/>
    <property type="project" value="UniProtKB-SubCell"/>
</dbReference>
<feature type="transmembrane region" description="Helical" evidence="5">
    <location>
        <begin position="197"/>
        <end position="216"/>
    </location>
</feature>
<name>A0A1H2SU70_ACIFE</name>
<dbReference type="InterPro" id="IPR002657">
    <property type="entry name" value="BilAc:Na_symport/Acr3"/>
</dbReference>
<organism evidence="6 7">
    <name type="scientific">Acidaminococcus fermentans</name>
    <dbReference type="NCBI Taxonomy" id="905"/>
    <lineage>
        <taxon>Bacteria</taxon>
        <taxon>Bacillati</taxon>
        <taxon>Bacillota</taxon>
        <taxon>Negativicutes</taxon>
        <taxon>Acidaminococcales</taxon>
        <taxon>Acidaminococcaceae</taxon>
        <taxon>Acidaminococcus</taxon>
    </lineage>
</organism>
<sequence length="336" mass="35893">MNLKKVCGLIGKYFGVIAVVFLGIGLFAPHAFSWVLGKAYGVSILSVMLGIIMFGMGMTTSLHDFALVLKQPKNIFFGVCAQYFVMPFLAFLLSKAFHLDPALTVGVVLVGTCPGGTSSNVITFMSHGDVPFSVTMTSCSTVLSPIMTPLLTWLLVGKQIAFDPMGMFVSILQIVFVPIGVGLAVKNFFPKFAKEAVDYLPAVSSLVISFLIAGIIGASRNAILNSAGLILLVVMLHNVLGYLLGFAIGKLTGMSWKQMVALSIEVGMQNSGLATGLAKAHFAAMPMAGVPGAIFSAWHNISGAVLAYLYSNYLNEKFDSQYEEEEGLEPVPVRVK</sequence>
<feature type="transmembrane region" description="Helical" evidence="5">
    <location>
        <begin position="134"/>
        <end position="155"/>
    </location>
</feature>
<comment type="caution">
    <text evidence="6">The sequence shown here is derived from an EMBL/GenBank/DDBJ whole genome shotgun (WGS) entry which is preliminary data.</text>
</comment>
<feature type="transmembrane region" description="Helical" evidence="5">
    <location>
        <begin position="222"/>
        <end position="249"/>
    </location>
</feature>
<evidence type="ECO:0000313" key="6">
    <source>
        <dbReference type="EMBL" id="SDW35206.1"/>
    </source>
</evidence>
<evidence type="ECO:0000256" key="2">
    <source>
        <dbReference type="ARBA" id="ARBA00022692"/>
    </source>
</evidence>
<accession>A0A1H2SU70</accession>
<dbReference type="Pfam" id="PF01758">
    <property type="entry name" value="SBF"/>
    <property type="match status" value="1"/>
</dbReference>
<evidence type="ECO:0000256" key="5">
    <source>
        <dbReference type="SAM" id="Phobius"/>
    </source>
</evidence>
<feature type="transmembrane region" description="Helical" evidence="5">
    <location>
        <begin position="12"/>
        <end position="36"/>
    </location>
</feature>
<reference evidence="6 7" key="1">
    <citation type="submission" date="2016-10" db="EMBL/GenBank/DDBJ databases">
        <authorList>
            <person name="Varghese N."/>
            <person name="Submissions S."/>
        </authorList>
    </citation>
    <scope>NUCLEOTIDE SEQUENCE [LARGE SCALE GENOMIC DNA]</scope>
    <source>
        <strain evidence="6 7">WCC6</strain>
    </source>
</reference>
<protein>
    <submittedName>
        <fullName evidence="6">Bile acid:Na+ symporter, BASS family</fullName>
    </submittedName>
</protein>
<evidence type="ECO:0000256" key="4">
    <source>
        <dbReference type="ARBA" id="ARBA00023136"/>
    </source>
</evidence>
<evidence type="ECO:0000313" key="7">
    <source>
        <dbReference type="Proteomes" id="UP000182379"/>
    </source>
</evidence>
<dbReference type="InterPro" id="IPR004710">
    <property type="entry name" value="Bilac:Na_transpt"/>
</dbReference>
<dbReference type="PANTHER" id="PTHR10361">
    <property type="entry name" value="SODIUM-BILE ACID COTRANSPORTER"/>
    <property type="match status" value="1"/>
</dbReference>
<dbReference type="PANTHER" id="PTHR10361:SF28">
    <property type="entry name" value="P3 PROTEIN-RELATED"/>
    <property type="match status" value="1"/>
</dbReference>
<evidence type="ECO:0000256" key="1">
    <source>
        <dbReference type="ARBA" id="ARBA00004141"/>
    </source>
</evidence>